<dbReference type="Proteomes" id="UP000184693">
    <property type="component" value="Unassembled WGS sequence"/>
</dbReference>
<name>A0A1N6HWT6_9BURK</name>
<dbReference type="InterPro" id="IPR024457">
    <property type="entry name" value="Putative_integrase_N"/>
</dbReference>
<dbReference type="EMBL" id="FSRM01000001">
    <property type="protein sequence ID" value="SIO24284.1"/>
    <property type="molecule type" value="Genomic_DNA"/>
</dbReference>
<dbReference type="InterPro" id="IPR011010">
    <property type="entry name" value="DNA_brk_join_enz"/>
</dbReference>
<dbReference type="RefSeq" id="WP_074265558.1">
    <property type="nucleotide sequence ID" value="NZ_FSRM01000001.1"/>
</dbReference>
<dbReference type="Pfam" id="PF12835">
    <property type="entry name" value="Integrase_1"/>
    <property type="match status" value="1"/>
</dbReference>
<dbReference type="SUPFAM" id="SSF56349">
    <property type="entry name" value="DNA breaking-rejoining enzymes"/>
    <property type="match status" value="1"/>
</dbReference>
<dbReference type="GO" id="GO:0006310">
    <property type="term" value="P:DNA recombination"/>
    <property type="evidence" value="ECO:0007669"/>
    <property type="project" value="UniProtKB-KW"/>
</dbReference>
<evidence type="ECO:0000259" key="3">
    <source>
        <dbReference type="Pfam" id="PF12835"/>
    </source>
</evidence>
<feature type="domain" description="Putative integrase N-terminal" evidence="2">
    <location>
        <begin position="7"/>
        <end position="91"/>
    </location>
</feature>
<gene>
    <name evidence="4" type="ORF">SAMN05444168_3710</name>
</gene>
<dbReference type="GO" id="GO:0015074">
    <property type="term" value="P:DNA integration"/>
    <property type="evidence" value="ECO:0007669"/>
    <property type="project" value="InterPro"/>
</dbReference>
<protein>
    <submittedName>
        <fullName evidence="4">Phage integrase, N-terminal</fullName>
    </submittedName>
</protein>
<evidence type="ECO:0000256" key="1">
    <source>
        <dbReference type="ARBA" id="ARBA00023172"/>
    </source>
</evidence>
<evidence type="ECO:0000313" key="5">
    <source>
        <dbReference type="Proteomes" id="UP000184693"/>
    </source>
</evidence>
<evidence type="ECO:0000313" key="4">
    <source>
        <dbReference type="EMBL" id="SIO24284.1"/>
    </source>
</evidence>
<dbReference type="InterPro" id="IPR013762">
    <property type="entry name" value="Integrase-like_cat_sf"/>
</dbReference>
<dbReference type="InterPro" id="IPR024456">
    <property type="entry name" value="Integrase_catalytic_putative"/>
</dbReference>
<dbReference type="Gene3D" id="1.10.443.10">
    <property type="entry name" value="Intergrase catalytic core"/>
    <property type="match status" value="1"/>
</dbReference>
<dbReference type="OrthoDB" id="8984190at2"/>
<proteinExistence type="predicted"/>
<feature type="domain" description="Integrase catalytic" evidence="3">
    <location>
        <begin position="101"/>
        <end position="251"/>
    </location>
</feature>
<organism evidence="4 5">
    <name type="scientific">Paraburkholderia phenazinium</name>
    <dbReference type="NCBI Taxonomy" id="60549"/>
    <lineage>
        <taxon>Bacteria</taxon>
        <taxon>Pseudomonadati</taxon>
        <taxon>Pseudomonadota</taxon>
        <taxon>Betaproteobacteria</taxon>
        <taxon>Burkholderiales</taxon>
        <taxon>Burkholderiaceae</taxon>
        <taxon>Paraburkholderia</taxon>
    </lineage>
</organism>
<dbReference type="Pfam" id="PF12834">
    <property type="entry name" value="Phage_int_SAM_2"/>
    <property type="match status" value="1"/>
</dbReference>
<keyword evidence="1" id="KW-0233">DNA recombination</keyword>
<reference evidence="4 5" key="1">
    <citation type="submission" date="2016-11" db="EMBL/GenBank/DDBJ databases">
        <authorList>
            <person name="Jaros S."/>
            <person name="Januszkiewicz K."/>
            <person name="Wedrychowicz H."/>
        </authorList>
    </citation>
    <scope>NUCLEOTIDE SEQUENCE [LARGE SCALE GENOMIC DNA]</scope>
    <source>
        <strain evidence="4 5">GAS86</strain>
    </source>
</reference>
<dbReference type="AlphaFoldDB" id="A0A1N6HWT6"/>
<accession>A0A1N6HWT6</accession>
<evidence type="ECO:0000259" key="2">
    <source>
        <dbReference type="Pfam" id="PF12834"/>
    </source>
</evidence>
<dbReference type="GO" id="GO:0003677">
    <property type="term" value="F:DNA binding"/>
    <property type="evidence" value="ECO:0007669"/>
    <property type="project" value="InterPro"/>
</dbReference>
<sequence>MSRKGKLVHQACEVRRGPQGAFASWENTKDVWQGFARFLHERALLPRRVQDVSVAAIELYLHDCEARGVARSTVKNYATEIRVVMARLGRNVASMTNKAFGLATRCRDGKKRPPTPEELDQALTRARAVHEGFYLLLCLQELFGLRRIEVLRSTRDFETWLHLLLGGAQALPLRRGGKCGRQRRFRILEHRREETVSVLRQAVLYCRAHHGRLVEGRRKNLEGSRGSLSARYRAVGLKGEIAGHCLRYSYGHQMASAELDRGVDEHEVLLGVSTDLGHGPGRCLFTLRTYLLGLLPRFQRILNNGRLIRIPKDIADDERFRPPPRVKENGARTYWRAHIRNRRAGEGKRDIEPGMSVLPVHP</sequence>